<evidence type="ECO:0000256" key="2">
    <source>
        <dbReference type="ARBA" id="ARBA00022679"/>
    </source>
</evidence>
<dbReference type="InterPro" id="IPR037051">
    <property type="entry name" value="4-carb_acid_sugar_kinase_N_sf"/>
</dbReference>
<proteinExistence type="inferred from homology"/>
<keyword evidence="5" id="KW-0067">ATP-binding</keyword>
<dbReference type="Gene3D" id="3.40.980.20">
    <property type="entry name" value="Four-carbon acid sugar kinase, nucleotide binding domain"/>
    <property type="match status" value="1"/>
</dbReference>
<dbReference type="Pfam" id="PF07005">
    <property type="entry name" value="SBD_N"/>
    <property type="match status" value="1"/>
</dbReference>
<dbReference type="EMBL" id="QHKS01000042">
    <property type="protein sequence ID" value="RDJ97946.1"/>
    <property type="molecule type" value="Genomic_DNA"/>
</dbReference>
<comment type="caution">
    <text evidence="9">The sequence shown here is derived from an EMBL/GenBank/DDBJ whole genome shotgun (WGS) entry which is preliminary data.</text>
</comment>
<evidence type="ECO:0000256" key="1">
    <source>
        <dbReference type="ARBA" id="ARBA00005715"/>
    </source>
</evidence>
<keyword evidence="6" id="KW-0119">Carbohydrate metabolism</keyword>
<evidence type="ECO:0000259" key="7">
    <source>
        <dbReference type="Pfam" id="PF07005"/>
    </source>
</evidence>
<comment type="similarity">
    <text evidence="1">Belongs to the four-carbon acid sugar kinase family.</text>
</comment>
<evidence type="ECO:0000313" key="10">
    <source>
        <dbReference type="Proteomes" id="UP000254875"/>
    </source>
</evidence>
<protein>
    <recommendedName>
        <fullName evidence="11">Four-carbon acid sugar kinase family protein</fullName>
    </recommendedName>
</protein>
<sequence length="372" mass="39311">MRIRIITDDFTSALDGTACFAERRWETSVLVQPEGIATAQVVSLDTDSREYTPTLDHDAVANAAHAWRDADVLTLQFDSTLRGRVARDCSTALAASGRRKLLIAPAFPSAGRTVEEGCVLVDGVPVHETAFGYDPTLPVRESSIPALLRAHGIEVKVARDAAQARALLDVHDAVVVDARTEAELDAIATTFAGARDLLLAGSTGLLRGLARVLPRPQSAPDDRGNCGDHAASRVPLAGRPWLVVGSLNPRSRRQLSIAQAQCRVNVLATGETRLPASAPPQAALRDLVVQAVNVVSSRACDGLVVTGGETARRIIDALPVVSLRVCREIMPGVPLAEVQTAIGTFPMITKAGGFGDDDALLTCIYALTGAQP</sequence>
<name>A0A370MXA6_9BURK</name>
<organism evidence="9 10">
    <name type="scientific">Paraburkholderia lacunae</name>
    <dbReference type="NCBI Taxonomy" id="2211104"/>
    <lineage>
        <taxon>Bacteria</taxon>
        <taxon>Pseudomonadati</taxon>
        <taxon>Pseudomonadota</taxon>
        <taxon>Betaproteobacteria</taxon>
        <taxon>Burkholderiales</taxon>
        <taxon>Burkholderiaceae</taxon>
        <taxon>Paraburkholderia</taxon>
    </lineage>
</organism>
<evidence type="ECO:0000256" key="4">
    <source>
        <dbReference type="ARBA" id="ARBA00022777"/>
    </source>
</evidence>
<evidence type="ECO:0000256" key="6">
    <source>
        <dbReference type="ARBA" id="ARBA00023277"/>
    </source>
</evidence>
<dbReference type="InterPro" id="IPR042213">
    <property type="entry name" value="NBD_C_sf"/>
</dbReference>
<dbReference type="Proteomes" id="UP000254875">
    <property type="component" value="Unassembled WGS sequence"/>
</dbReference>
<dbReference type="GO" id="GO:0005524">
    <property type="term" value="F:ATP binding"/>
    <property type="evidence" value="ECO:0007669"/>
    <property type="project" value="UniProtKB-KW"/>
</dbReference>
<evidence type="ECO:0000313" key="9">
    <source>
        <dbReference type="EMBL" id="RDJ97946.1"/>
    </source>
</evidence>
<gene>
    <name evidence="9" type="ORF">DLM46_35435</name>
</gene>
<dbReference type="AlphaFoldDB" id="A0A370MXA6"/>
<keyword evidence="3" id="KW-0547">Nucleotide-binding</keyword>
<keyword evidence="10" id="KW-1185">Reference proteome</keyword>
<evidence type="ECO:0000256" key="3">
    <source>
        <dbReference type="ARBA" id="ARBA00022741"/>
    </source>
</evidence>
<feature type="domain" description="Four-carbon acid sugar kinase N-terminal" evidence="7">
    <location>
        <begin position="5"/>
        <end position="209"/>
    </location>
</feature>
<evidence type="ECO:0000256" key="5">
    <source>
        <dbReference type="ARBA" id="ARBA00022840"/>
    </source>
</evidence>
<dbReference type="Pfam" id="PF17042">
    <property type="entry name" value="NBD_C"/>
    <property type="match status" value="1"/>
</dbReference>
<accession>A0A370MXA6</accession>
<dbReference type="GO" id="GO:0016301">
    <property type="term" value="F:kinase activity"/>
    <property type="evidence" value="ECO:0007669"/>
    <property type="project" value="UniProtKB-KW"/>
</dbReference>
<keyword evidence="4" id="KW-0418">Kinase</keyword>
<reference evidence="10" key="1">
    <citation type="submission" date="2018-05" db="EMBL/GenBank/DDBJ databases">
        <authorList>
            <person name="Feng T."/>
        </authorList>
    </citation>
    <scope>NUCLEOTIDE SEQUENCE [LARGE SCALE GENOMIC DNA]</scope>
    <source>
        <strain evidence="10">S27</strain>
    </source>
</reference>
<dbReference type="SUPFAM" id="SSF142764">
    <property type="entry name" value="YgbK-like"/>
    <property type="match status" value="1"/>
</dbReference>
<dbReference type="InterPro" id="IPR010737">
    <property type="entry name" value="4-carb_acid_sugar_kinase_N"/>
</dbReference>
<dbReference type="InterPro" id="IPR031475">
    <property type="entry name" value="NBD_C"/>
</dbReference>
<dbReference type="Gene3D" id="3.40.50.10840">
    <property type="entry name" value="Putative sugar-binding, N-terminal domain"/>
    <property type="match status" value="1"/>
</dbReference>
<keyword evidence="2" id="KW-0808">Transferase</keyword>
<evidence type="ECO:0000259" key="8">
    <source>
        <dbReference type="Pfam" id="PF17042"/>
    </source>
</evidence>
<feature type="domain" description="Four-carbon acid sugar kinase nucleotide binding" evidence="8">
    <location>
        <begin position="281"/>
        <end position="360"/>
    </location>
</feature>
<evidence type="ECO:0008006" key="11">
    <source>
        <dbReference type="Google" id="ProtNLM"/>
    </source>
</evidence>